<proteinExistence type="predicted"/>
<feature type="region of interest" description="Disordered" evidence="1">
    <location>
        <begin position="137"/>
        <end position="180"/>
    </location>
</feature>
<organism evidence="2 3">
    <name type="scientific">Rugamonas brunnea</name>
    <dbReference type="NCBI Taxonomy" id="2758569"/>
    <lineage>
        <taxon>Bacteria</taxon>
        <taxon>Pseudomonadati</taxon>
        <taxon>Pseudomonadota</taxon>
        <taxon>Betaproteobacteria</taxon>
        <taxon>Burkholderiales</taxon>
        <taxon>Oxalobacteraceae</taxon>
        <taxon>Telluria group</taxon>
        <taxon>Rugamonas</taxon>
    </lineage>
</organism>
<dbReference type="Proteomes" id="UP000534388">
    <property type="component" value="Unassembled WGS sequence"/>
</dbReference>
<protein>
    <recommendedName>
        <fullName evidence="4">Lipoprotein</fullName>
    </recommendedName>
</protein>
<evidence type="ECO:0000313" key="2">
    <source>
        <dbReference type="EMBL" id="MBA5639776.1"/>
    </source>
</evidence>
<feature type="compositionally biased region" description="Low complexity" evidence="1">
    <location>
        <begin position="137"/>
        <end position="167"/>
    </location>
</feature>
<accession>A0A7W2IDN9</accession>
<reference evidence="2 3" key="1">
    <citation type="submission" date="2020-07" db="EMBL/GenBank/DDBJ databases">
        <title>Novel species isolated from subtropical streams in China.</title>
        <authorList>
            <person name="Lu H."/>
        </authorList>
    </citation>
    <scope>NUCLEOTIDE SEQUENCE [LARGE SCALE GENOMIC DNA]</scope>
    <source>
        <strain evidence="2 3">LX20W</strain>
    </source>
</reference>
<dbReference type="EMBL" id="JACEZT010000019">
    <property type="protein sequence ID" value="MBA5639776.1"/>
    <property type="molecule type" value="Genomic_DNA"/>
</dbReference>
<keyword evidence="3" id="KW-1185">Reference proteome</keyword>
<comment type="caution">
    <text evidence="2">The sequence shown here is derived from an EMBL/GenBank/DDBJ whole genome shotgun (WGS) entry which is preliminary data.</text>
</comment>
<dbReference type="RefSeq" id="WP_182166620.1">
    <property type="nucleotide sequence ID" value="NZ_JACEZT010000019.1"/>
</dbReference>
<gene>
    <name evidence="2" type="ORF">H3H37_22195</name>
</gene>
<name>A0A7W2IDN9_9BURK</name>
<evidence type="ECO:0000313" key="3">
    <source>
        <dbReference type="Proteomes" id="UP000534388"/>
    </source>
</evidence>
<evidence type="ECO:0008006" key="4">
    <source>
        <dbReference type="Google" id="ProtNLM"/>
    </source>
</evidence>
<dbReference type="PROSITE" id="PS51257">
    <property type="entry name" value="PROKAR_LIPOPROTEIN"/>
    <property type="match status" value="1"/>
</dbReference>
<sequence>MRKILLATLPLLLTACVDDSASYYVGGSGSSHALTVKREQEHLWKRDAAVSLILSRWPDCQRRISLGSMPAKDVEIELFGLGEQTWILRDGNQLWQVETQTCTELPEPKAEAGDLLGVFRVEGGKLVFVPAVVSNDGAPAAAGTPGAAADGQQDGPADDGQPADAATAGGGAPASGKATQ</sequence>
<dbReference type="AlphaFoldDB" id="A0A7W2IDN9"/>
<evidence type="ECO:0000256" key="1">
    <source>
        <dbReference type="SAM" id="MobiDB-lite"/>
    </source>
</evidence>